<dbReference type="AlphaFoldDB" id="A0A182SP92"/>
<dbReference type="VEuPathDB" id="VectorBase:AMAM010702"/>
<feature type="region of interest" description="Disordered" evidence="1">
    <location>
        <begin position="85"/>
        <end position="138"/>
    </location>
</feature>
<sequence>VYVEEQGDGEPPVVVEEESHVTETVAFEVEETVLQVQSHEPQIVHEPEEEEVATQPNIITVELAEEITLVQEVISEVTIAAPIAVPEQVPEVAEDDTPKPQKKQPPVESISVQEGNDYNRHCSCPPLEIAPPCGAGLD</sequence>
<dbReference type="EnsemblMetazoa" id="AMAM010702-RA">
    <property type="protein sequence ID" value="AMAM010702-PA"/>
    <property type="gene ID" value="AMAM010702"/>
</dbReference>
<keyword evidence="3" id="KW-1185">Reference proteome</keyword>
<name>A0A182SP92_9DIPT</name>
<accession>A0A182SP92</accession>
<evidence type="ECO:0000313" key="3">
    <source>
        <dbReference type="Proteomes" id="UP000075901"/>
    </source>
</evidence>
<reference evidence="2" key="2">
    <citation type="submission" date="2020-05" db="UniProtKB">
        <authorList>
            <consortium name="EnsemblMetazoa"/>
        </authorList>
    </citation>
    <scope>IDENTIFICATION</scope>
    <source>
        <strain evidence="2">maculatus3</strain>
    </source>
</reference>
<evidence type="ECO:0000313" key="2">
    <source>
        <dbReference type="EnsemblMetazoa" id="AMAM010702-PA"/>
    </source>
</evidence>
<reference evidence="3" key="1">
    <citation type="submission" date="2013-09" db="EMBL/GenBank/DDBJ databases">
        <title>The Genome Sequence of Anopheles maculatus species B.</title>
        <authorList>
            <consortium name="The Broad Institute Genomics Platform"/>
            <person name="Neafsey D.E."/>
            <person name="Besansky N."/>
            <person name="Howell P."/>
            <person name="Walton C."/>
            <person name="Young S.K."/>
            <person name="Zeng Q."/>
            <person name="Gargeya S."/>
            <person name="Fitzgerald M."/>
            <person name="Haas B."/>
            <person name="Abouelleil A."/>
            <person name="Allen A.W."/>
            <person name="Alvarado L."/>
            <person name="Arachchi H.M."/>
            <person name="Berlin A.M."/>
            <person name="Chapman S.B."/>
            <person name="Gainer-Dewar J."/>
            <person name="Goldberg J."/>
            <person name="Griggs A."/>
            <person name="Gujja S."/>
            <person name="Hansen M."/>
            <person name="Howarth C."/>
            <person name="Imamovic A."/>
            <person name="Ireland A."/>
            <person name="Larimer J."/>
            <person name="McCowan C."/>
            <person name="Murphy C."/>
            <person name="Pearson M."/>
            <person name="Poon T.W."/>
            <person name="Priest M."/>
            <person name="Roberts A."/>
            <person name="Saif S."/>
            <person name="Shea T."/>
            <person name="Sisk P."/>
            <person name="Sykes S."/>
            <person name="Wortman J."/>
            <person name="Nusbaum C."/>
            <person name="Birren B."/>
        </authorList>
    </citation>
    <scope>NUCLEOTIDE SEQUENCE [LARGE SCALE GENOMIC DNA]</scope>
    <source>
        <strain evidence="3">maculatus3</strain>
    </source>
</reference>
<organism evidence="2 3">
    <name type="scientific">Anopheles maculatus</name>
    <dbReference type="NCBI Taxonomy" id="74869"/>
    <lineage>
        <taxon>Eukaryota</taxon>
        <taxon>Metazoa</taxon>
        <taxon>Ecdysozoa</taxon>
        <taxon>Arthropoda</taxon>
        <taxon>Hexapoda</taxon>
        <taxon>Insecta</taxon>
        <taxon>Pterygota</taxon>
        <taxon>Neoptera</taxon>
        <taxon>Endopterygota</taxon>
        <taxon>Diptera</taxon>
        <taxon>Nematocera</taxon>
        <taxon>Culicoidea</taxon>
        <taxon>Culicidae</taxon>
        <taxon>Anophelinae</taxon>
        <taxon>Anopheles</taxon>
        <taxon>Anopheles maculatus group</taxon>
    </lineage>
</organism>
<dbReference type="Proteomes" id="UP000075901">
    <property type="component" value="Unassembled WGS sequence"/>
</dbReference>
<protein>
    <submittedName>
        <fullName evidence="2">Uncharacterized protein</fullName>
    </submittedName>
</protein>
<evidence type="ECO:0000256" key="1">
    <source>
        <dbReference type="SAM" id="MobiDB-lite"/>
    </source>
</evidence>
<proteinExistence type="predicted"/>